<evidence type="ECO:0000313" key="4">
    <source>
        <dbReference type="EMBL" id="KRH65150.1"/>
    </source>
</evidence>
<dbReference type="Pfam" id="PF00789">
    <property type="entry name" value="UBX"/>
    <property type="match status" value="1"/>
</dbReference>
<dbReference type="CDD" id="cd14351">
    <property type="entry name" value="UBA_Ubx1_like"/>
    <property type="match status" value="1"/>
</dbReference>
<reference evidence="4" key="3">
    <citation type="submission" date="2018-07" db="EMBL/GenBank/DDBJ databases">
        <title>WGS assembly of Glycine max.</title>
        <authorList>
            <person name="Schmutz J."/>
            <person name="Cannon S."/>
            <person name="Schlueter J."/>
            <person name="Ma J."/>
            <person name="Mitros T."/>
            <person name="Nelson W."/>
            <person name="Hyten D."/>
            <person name="Song Q."/>
            <person name="Thelen J."/>
            <person name="Cheng J."/>
            <person name="Xu D."/>
            <person name="Hellsten U."/>
            <person name="May G."/>
            <person name="Yu Y."/>
            <person name="Sakurai T."/>
            <person name="Umezawa T."/>
            <person name="Bhattacharyya M."/>
            <person name="Sandhu D."/>
            <person name="Valliyodan B."/>
            <person name="Lindquist E."/>
            <person name="Peto M."/>
            <person name="Grant D."/>
            <person name="Shu S."/>
            <person name="Goodstein D."/>
            <person name="Barry K."/>
            <person name="Futrell-Griggs M."/>
            <person name="Abernathy B."/>
            <person name="Du J."/>
            <person name="Tian Z."/>
            <person name="Zhu L."/>
            <person name="Gill N."/>
            <person name="Joshi T."/>
            <person name="Libault M."/>
            <person name="Sethuraman A."/>
            <person name="Zhang X."/>
            <person name="Shinozaki K."/>
            <person name="Nguyen H."/>
            <person name="Wing R."/>
            <person name="Cregan P."/>
            <person name="Specht J."/>
            <person name="Grimwood J."/>
            <person name="Rokhsar D."/>
            <person name="Stacey G."/>
            <person name="Shoemaker R."/>
            <person name="Jackson S."/>
        </authorList>
    </citation>
    <scope>NUCLEOTIDE SEQUENCE</scope>
    <source>
        <tissue evidence="4">Callus</tissue>
    </source>
</reference>
<organism evidence="4">
    <name type="scientific">Glycine max</name>
    <name type="common">Soybean</name>
    <name type="synonym">Glycine hispida</name>
    <dbReference type="NCBI Taxonomy" id="3847"/>
    <lineage>
        <taxon>Eukaryota</taxon>
        <taxon>Viridiplantae</taxon>
        <taxon>Streptophyta</taxon>
        <taxon>Embryophyta</taxon>
        <taxon>Tracheophyta</taxon>
        <taxon>Spermatophyta</taxon>
        <taxon>Magnoliopsida</taxon>
        <taxon>eudicotyledons</taxon>
        <taxon>Gunneridae</taxon>
        <taxon>Pentapetalae</taxon>
        <taxon>rosids</taxon>
        <taxon>fabids</taxon>
        <taxon>Fabales</taxon>
        <taxon>Fabaceae</taxon>
        <taxon>Papilionoideae</taxon>
        <taxon>50 kb inversion clade</taxon>
        <taxon>NPAAA clade</taxon>
        <taxon>indigoferoid/millettioid clade</taxon>
        <taxon>Phaseoleae</taxon>
        <taxon>Glycine</taxon>
        <taxon>Glycine subgen. Soja</taxon>
    </lineage>
</organism>
<dbReference type="Proteomes" id="UP000008827">
    <property type="component" value="Chromosome 3"/>
</dbReference>
<dbReference type="SMR" id="K7KC80"/>
<dbReference type="Pfam" id="PF14555">
    <property type="entry name" value="UBA_4"/>
    <property type="match status" value="1"/>
</dbReference>
<dbReference type="InterPro" id="IPR029071">
    <property type="entry name" value="Ubiquitin-like_domsf"/>
</dbReference>
<evidence type="ECO:0000256" key="1">
    <source>
        <dbReference type="ARBA" id="ARBA00022786"/>
    </source>
</evidence>
<dbReference type="PROSITE" id="PS50033">
    <property type="entry name" value="UBX"/>
    <property type="match status" value="1"/>
</dbReference>
<name>K7KC80_SOYBN</name>
<proteinExistence type="predicted"/>
<dbReference type="AlphaFoldDB" id="K7KC80"/>
<dbReference type="SUPFAM" id="SSF54236">
    <property type="entry name" value="Ubiquitin-like"/>
    <property type="match status" value="1"/>
</dbReference>
<feature type="region of interest" description="Disordered" evidence="2">
    <location>
        <begin position="199"/>
        <end position="225"/>
    </location>
</feature>
<keyword evidence="6" id="KW-1185">Reference proteome</keyword>
<gene>
    <name evidence="5" type="primary">LOC100785249</name>
    <name evidence="4" type="ORF">GLYMA_03G016900</name>
</gene>
<reference evidence="5" key="2">
    <citation type="submission" date="2018-02" db="UniProtKB">
        <authorList>
            <consortium name="EnsemblPlants"/>
        </authorList>
    </citation>
    <scope>IDENTIFICATION</scope>
    <source>
        <strain evidence="5">Williams 82</strain>
    </source>
</reference>
<accession>K7KC80</accession>
<dbReference type="EMBL" id="CM000836">
    <property type="protein sequence ID" value="KRH65150.1"/>
    <property type="molecule type" value="Genomic_DNA"/>
</dbReference>
<evidence type="ECO:0000313" key="5">
    <source>
        <dbReference type="EnsemblPlants" id="KRH65150"/>
    </source>
</evidence>
<dbReference type="KEGG" id="gmx:100785249"/>
<feature type="domain" description="UBX" evidence="3">
    <location>
        <begin position="258"/>
        <end position="338"/>
    </location>
</feature>
<feature type="region of interest" description="Disordered" evidence="2">
    <location>
        <begin position="100"/>
        <end position="138"/>
    </location>
</feature>
<evidence type="ECO:0000259" key="3">
    <source>
        <dbReference type="PROSITE" id="PS50033"/>
    </source>
</evidence>
<dbReference type="Gramene" id="KRH65150">
    <property type="protein sequence ID" value="KRH65150"/>
    <property type="gene ID" value="GLYMA_03G016900"/>
</dbReference>
<reference evidence="4 5" key="1">
    <citation type="journal article" date="2010" name="Nature">
        <title>Genome sequence of the palaeopolyploid soybean.</title>
        <authorList>
            <person name="Schmutz J."/>
            <person name="Cannon S.B."/>
            <person name="Schlueter J."/>
            <person name="Ma J."/>
            <person name="Mitros T."/>
            <person name="Nelson W."/>
            <person name="Hyten D.L."/>
            <person name="Song Q."/>
            <person name="Thelen J.J."/>
            <person name="Cheng J."/>
            <person name="Xu D."/>
            <person name="Hellsten U."/>
            <person name="May G.D."/>
            <person name="Yu Y."/>
            <person name="Sakurai T."/>
            <person name="Umezawa T."/>
            <person name="Bhattacharyya M.K."/>
            <person name="Sandhu D."/>
            <person name="Valliyodan B."/>
            <person name="Lindquist E."/>
            <person name="Peto M."/>
            <person name="Grant D."/>
            <person name="Shu S."/>
            <person name="Goodstein D."/>
            <person name="Barry K."/>
            <person name="Futrell-Griggs M."/>
            <person name="Abernathy B."/>
            <person name="Du J."/>
            <person name="Tian Z."/>
            <person name="Zhu L."/>
            <person name="Gill N."/>
            <person name="Joshi T."/>
            <person name="Libault M."/>
            <person name="Sethuraman A."/>
            <person name="Zhang X.-C."/>
            <person name="Shinozaki K."/>
            <person name="Nguyen H.T."/>
            <person name="Wing R.A."/>
            <person name="Cregan P."/>
            <person name="Specht J."/>
            <person name="Grimwood J."/>
            <person name="Rokhsar D."/>
            <person name="Stacey G."/>
            <person name="Shoemaker R.C."/>
            <person name="Jackson S.A."/>
        </authorList>
    </citation>
    <scope>NUCLEOTIDE SEQUENCE [LARGE SCALE GENOMIC DNA]</scope>
    <source>
        <strain evidence="5">cv. Williams 82</strain>
        <tissue evidence="4">Callus</tissue>
    </source>
</reference>
<dbReference type="EnsemblPlants" id="KRH65150">
    <property type="protein sequence ID" value="KRH65150"/>
    <property type="gene ID" value="GLYMA_03G016900"/>
</dbReference>
<sequence length="341" mass="38430">MPMTKPKPMPEEQKMEYFMQVTEAPLSVAVQKLEKHGGNLNKALEDFYQKDSLRNPSQNEQHRSQKGLTVAEFLEAYPKKTLAELLDESTEGSFSWKKWAAPKIPPSHSQKTEAELLDEGTEGSSSRQKWAVPKIPPSHSPKTLAEFLAEGTEGSSSWKKWAVPKIPPSHSPKTLAEFLAEGTEGSSWKKWAVPKILPSHSQKKQKAKSGQLPMSSSSKGPVKQKAIDPLTRPKFPYARIPADKRWEYLERLWRDYADTRDNIHIAVHIPGGGCVQRIFLKTDKLKELFRFLRVIGLGEYLSESYVLATKSPRRCYSIKDGRSTLDEVGLGNGGDLYLEKI</sequence>
<evidence type="ECO:0000256" key="2">
    <source>
        <dbReference type="SAM" id="MobiDB-lite"/>
    </source>
</evidence>
<dbReference type="InterPro" id="IPR001012">
    <property type="entry name" value="UBX_dom"/>
</dbReference>
<dbReference type="Gene3D" id="3.10.20.90">
    <property type="entry name" value="Phosphatidylinositol 3-kinase Catalytic Subunit, Chain A, domain 1"/>
    <property type="match status" value="1"/>
</dbReference>
<dbReference type="Gene3D" id="1.10.8.10">
    <property type="entry name" value="DNA helicase RuvA subunit, C-terminal domain"/>
    <property type="match status" value="1"/>
</dbReference>
<dbReference type="GO" id="GO:0043130">
    <property type="term" value="F:ubiquitin binding"/>
    <property type="evidence" value="ECO:0000318"/>
    <property type="project" value="GO_Central"/>
</dbReference>
<dbReference type="InterPro" id="IPR050730">
    <property type="entry name" value="UBX_domain-protein"/>
</dbReference>
<dbReference type="GeneID" id="100785249"/>
<dbReference type="PANTHER" id="PTHR23322:SF55">
    <property type="entry name" value="PLANT UBX DOMAIN-CONTAINING PROTEIN 9"/>
    <property type="match status" value="1"/>
</dbReference>
<dbReference type="PaxDb" id="3847-GLYMA03G01891.1"/>
<keyword evidence="1" id="KW-0833">Ubl conjugation pathway</keyword>
<dbReference type="OrthoDB" id="1026733at2759"/>
<dbReference type="CDD" id="cd01767">
    <property type="entry name" value="UBX"/>
    <property type="match status" value="1"/>
</dbReference>
<protein>
    <recommendedName>
        <fullName evidence="3">UBX domain-containing protein</fullName>
    </recommendedName>
</protein>
<dbReference type="PANTHER" id="PTHR23322">
    <property type="entry name" value="FAS-ASSOCIATED PROTEIN"/>
    <property type="match status" value="1"/>
</dbReference>
<evidence type="ECO:0000313" key="6">
    <source>
        <dbReference type="Proteomes" id="UP000008827"/>
    </source>
</evidence>
<dbReference type="RefSeq" id="XP_006576360.1">
    <property type="nucleotide sequence ID" value="XM_006576297.4"/>
</dbReference>